<reference evidence="9" key="1">
    <citation type="submission" date="2025-08" db="UniProtKB">
        <authorList>
            <consortium name="RefSeq"/>
        </authorList>
    </citation>
    <scope>IDENTIFICATION</scope>
</reference>
<evidence type="ECO:0000313" key="9">
    <source>
        <dbReference type="RefSeq" id="XP_016046204.2"/>
    </source>
</evidence>
<dbReference type="CDD" id="cd04269">
    <property type="entry name" value="ZnMc_adamalysin_II_like"/>
    <property type="match status" value="1"/>
</dbReference>
<dbReference type="eggNOG" id="KOG3607">
    <property type="taxonomic scope" value="Eukaryota"/>
</dbReference>
<dbReference type="InterPro" id="IPR018358">
    <property type="entry name" value="Disintegrin_CS"/>
</dbReference>
<dbReference type="PRINTS" id="PR00289">
    <property type="entry name" value="DISINTEGRIN"/>
</dbReference>
<dbReference type="PANTHER" id="PTHR11905">
    <property type="entry name" value="ADAM A DISINTEGRIN AND METALLOPROTEASE DOMAIN"/>
    <property type="match status" value="1"/>
</dbReference>
<keyword evidence="3" id="KW-0862">Zinc</keyword>
<dbReference type="InterPro" id="IPR001762">
    <property type="entry name" value="Disintegrin_dom"/>
</dbReference>
<evidence type="ECO:0000256" key="4">
    <source>
        <dbReference type="SAM" id="Phobius"/>
    </source>
</evidence>
<feature type="transmembrane region" description="Helical" evidence="4">
    <location>
        <begin position="666"/>
        <end position="688"/>
    </location>
</feature>
<dbReference type="CTD" id="8756"/>
<dbReference type="Pfam" id="PF01562">
    <property type="entry name" value="Pep_M12B_propep"/>
    <property type="match status" value="1"/>
</dbReference>
<feature type="domain" description="Disintegrin" evidence="6">
    <location>
        <begin position="401"/>
        <end position="487"/>
    </location>
</feature>
<dbReference type="Pfam" id="PF01421">
    <property type="entry name" value="Reprolysin"/>
    <property type="match status" value="1"/>
</dbReference>
<dbReference type="InterPro" id="IPR036436">
    <property type="entry name" value="Disintegrin_dom_sf"/>
</dbReference>
<feature type="signal peptide" evidence="5">
    <location>
        <begin position="1"/>
        <end position="26"/>
    </location>
</feature>
<dbReference type="PANTHER" id="PTHR11905:SF21">
    <property type="entry name" value="DISINTEGRIN AND METALLOPROTEINASE DOMAIN-CONTAINING PROTEIN 7"/>
    <property type="match status" value="1"/>
</dbReference>
<feature type="binding site" evidence="3">
    <location>
        <position position="344"/>
    </location>
    <ligand>
        <name>Zn(2+)</name>
        <dbReference type="ChEBI" id="CHEBI:29105"/>
        <note>catalytic</note>
    </ligand>
</feature>
<dbReference type="InParanoid" id="A0A1S3WJ93"/>
<dbReference type="SMART" id="SM00608">
    <property type="entry name" value="ACR"/>
    <property type="match status" value="1"/>
</dbReference>
<keyword evidence="4" id="KW-0812">Transmembrane</keyword>
<dbReference type="InterPro" id="IPR024079">
    <property type="entry name" value="MetalloPept_cat_dom_sf"/>
</dbReference>
<keyword evidence="5" id="KW-0732">Signal</keyword>
<dbReference type="Gene3D" id="4.10.70.10">
    <property type="entry name" value="Disintegrin domain"/>
    <property type="match status" value="1"/>
</dbReference>
<dbReference type="FunCoup" id="A0A1S3WJ93">
    <property type="interactions" value="7"/>
</dbReference>
<evidence type="ECO:0000313" key="8">
    <source>
        <dbReference type="Proteomes" id="UP001652624"/>
    </source>
</evidence>
<dbReference type="Proteomes" id="UP001652624">
    <property type="component" value="Chromosome 19"/>
</dbReference>
<dbReference type="PROSITE" id="PS50214">
    <property type="entry name" value="DISINTEGRIN_2"/>
    <property type="match status" value="1"/>
</dbReference>
<gene>
    <name evidence="9" type="primary">ADAM7</name>
</gene>
<dbReference type="GeneID" id="103118687"/>
<proteinExistence type="predicted"/>
<keyword evidence="8" id="KW-1185">Reference proteome</keyword>
<dbReference type="SUPFAM" id="SSF57552">
    <property type="entry name" value="Blood coagulation inhibitor (disintegrin)"/>
    <property type="match status" value="1"/>
</dbReference>
<dbReference type="RefSeq" id="XP_016046204.2">
    <property type="nucleotide sequence ID" value="XM_016190718.2"/>
</dbReference>
<protein>
    <submittedName>
        <fullName evidence="9">Disintegrin and metalloproteinase domain-containing protein 7</fullName>
    </submittedName>
</protein>
<dbReference type="InterPro" id="IPR001590">
    <property type="entry name" value="Peptidase_M12B"/>
</dbReference>
<dbReference type="AlphaFoldDB" id="A0A1S3WJ93"/>
<keyword evidence="4" id="KW-1133">Transmembrane helix</keyword>
<keyword evidence="9" id="KW-0482">Metalloprotease</keyword>
<dbReference type="GO" id="GO:0004222">
    <property type="term" value="F:metalloendopeptidase activity"/>
    <property type="evidence" value="ECO:0007669"/>
    <property type="project" value="InterPro"/>
</dbReference>
<dbReference type="SUPFAM" id="SSF55486">
    <property type="entry name" value="Metalloproteases ('zincins'), catalytic domain"/>
    <property type="match status" value="1"/>
</dbReference>
<feature type="disulfide bond" evidence="2">
    <location>
        <begin position="459"/>
        <end position="479"/>
    </location>
</feature>
<dbReference type="GO" id="GO:0046872">
    <property type="term" value="F:metal ion binding"/>
    <property type="evidence" value="ECO:0007669"/>
    <property type="project" value="UniProtKB-KW"/>
</dbReference>
<evidence type="ECO:0000256" key="3">
    <source>
        <dbReference type="PROSITE-ProRule" id="PRU00276"/>
    </source>
</evidence>
<keyword evidence="3" id="KW-0479">Metal-binding</keyword>
<dbReference type="InterPro" id="IPR034027">
    <property type="entry name" value="Reprolysin_adamalysin"/>
</dbReference>
<organism evidence="8 9">
    <name type="scientific">Erinaceus europaeus</name>
    <name type="common">Western European hedgehog</name>
    <dbReference type="NCBI Taxonomy" id="9365"/>
    <lineage>
        <taxon>Eukaryota</taxon>
        <taxon>Metazoa</taxon>
        <taxon>Chordata</taxon>
        <taxon>Craniata</taxon>
        <taxon>Vertebrata</taxon>
        <taxon>Euteleostomi</taxon>
        <taxon>Mammalia</taxon>
        <taxon>Eutheria</taxon>
        <taxon>Laurasiatheria</taxon>
        <taxon>Eulipotyphla</taxon>
        <taxon>Erinaceidae</taxon>
        <taxon>Erinaceinae</taxon>
        <taxon>Erinaceus</taxon>
    </lineage>
</organism>
<keyword evidence="9" id="KW-0645">Protease</keyword>
<keyword evidence="1 3" id="KW-1015">Disulfide bond</keyword>
<accession>A0A1S3WJ93</accession>
<dbReference type="InterPro" id="IPR006586">
    <property type="entry name" value="ADAM_Cys-rich"/>
</dbReference>
<name>A0A1S3WJ93_ERIEU</name>
<evidence type="ECO:0000256" key="2">
    <source>
        <dbReference type="PROSITE-ProRule" id="PRU00068"/>
    </source>
</evidence>
<feature type="domain" description="Peptidase M12B" evidence="7">
    <location>
        <begin position="198"/>
        <end position="393"/>
    </location>
</feature>
<dbReference type="SMART" id="SM00050">
    <property type="entry name" value="DISIN"/>
    <property type="match status" value="1"/>
</dbReference>
<evidence type="ECO:0000259" key="6">
    <source>
        <dbReference type="PROSITE" id="PS50214"/>
    </source>
</evidence>
<dbReference type="GO" id="GO:0005886">
    <property type="term" value="C:plasma membrane"/>
    <property type="evidence" value="ECO:0007669"/>
    <property type="project" value="TreeGrafter"/>
</dbReference>
<dbReference type="InterPro" id="IPR002870">
    <property type="entry name" value="Peptidase_M12B_N"/>
</dbReference>
<evidence type="ECO:0000256" key="5">
    <source>
        <dbReference type="SAM" id="SignalP"/>
    </source>
</evidence>
<comment type="caution">
    <text evidence="3">Lacks conserved residue(s) required for the propagation of feature annotation.</text>
</comment>
<feature type="chain" id="PRO_5046529877" evidence="5">
    <location>
        <begin position="27"/>
        <end position="818"/>
    </location>
</feature>
<feature type="binding site" evidence="3">
    <location>
        <position position="338"/>
    </location>
    <ligand>
        <name>Zn(2+)</name>
        <dbReference type="ChEBI" id="CHEBI:29105"/>
        <note>catalytic</note>
    </ligand>
</feature>
<dbReference type="PROSITE" id="PS00427">
    <property type="entry name" value="DISINTEGRIN_1"/>
    <property type="match status" value="1"/>
</dbReference>
<feature type="disulfide bond" evidence="3">
    <location>
        <begin position="351"/>
        <end position="356"/>
    </location>
</feature>
<keyword evidence="9" id="KW-0378">Hydrolase</keyword>
<evidence type="ECO:0000256" key="1">
    <source>
        <dbReference type="ARBA" id="ARBA00023157"/>
    </source>
</evidence>
<dbReference type="Pfam" id="PF00200">
    <property type="entry name" value="Disintegrin"/>
    <property type="match status" value="1"/>
</dbReference>
<dbReference type="PROSITE" id="PS50215">
    <property type="entry name" value="ADAM_MEPRO"/>
    <property type="match status" value="1"/>
</dbReference>
<dbReference type="OrthoDB" id="5951731at2759"/>
<feature type="binding site" evidence="3">
    <location>
        <position position="334"/>
    </location>
    <ligand>
        <name>Zn(2+)</name>
        <dbReference type="ChEBI" id="CHEBI:29105"/>
        <note>catalytic</note>
    </ligand>
</feature>
<sequence>MLPGSLTFMILLISQIEEIAILRVEAQELVYPQKLDQKQKREIFHTNDHIQEMGGDELLYEIKLHKKKIVLHLLRTRDLLSSNYSEAHYLANGNIIIMHPQIVDHCFYQGSIVHEPDSTASISTCSGLRGFFRINEQRYLIEPVKYSDVGEHMIFKYDPHEQFYANHSCQQLNFTRGRSMTNTKSIRSSRMEDLPRENYIELFFVVDNSVYQRNKHSHNKLRNRIWGMVNYINMIYKLLDVHVTLVGFEIWTDRDKIEINSNAETTLLNFSSWQEKILKERNDFDYVVLLSGKWIYTNVQGTSFPGSICLPYYSCSIVKDLLPDLNIVASRVAHQLGHSLGMHHDIYPCTCTLGKCLMDSSGSIPAMKFSKCSKKQFLRFLADNKPTCMLNQPLLDMVTVPSLCGNKHLDDGEECDCGPAQECTDPCCDASKCLLKPGFTCTVGECCESCQLKQAGTICRPAKDECDFPEVCTGDFSGCPKDQFQVDGFPCKNSEGYCFMGKCPTRNDQCSNLFGEGAKESPDICYEMNMKGTKFGYCKNTGTGLMPCEENDVKCGKLFCSRGHQSALPADEVVYYIDNPKENATAECKALYLHHNSEDFGLVAPGTKCGDKMMCIHSECVSIEKFQSSSNCSAQCINNDVSKHDCQCNEDQIPISWDENLNITNISILIILLVLLITGILGLVFTIYHHRCNRSKQVHCSPRETQGVENKGYFCDEQHSRTEYGSHHLHILWKKVELKSELVIHKDFSDTSRRKQTRIEKGQMQEDQVGSLQNLRERITKISGRANGLGKESTYFRMWQITVIEMEAFNTGNHLQKE</sequence>
<dbReference type="GO" id="GO:0006508">
    <property type="term" value="P:proteolysis"/>
    <property type="evidence" value="ECO:0007669"/>
    <property type="project" value="InterPro"/>
</dbReference>
<dbReference type="Pfam" id="PF08516">
    <property type="entry name" value="ADAM_CR"/>
    <property type="match status" value="1"/>
</dbReference>
<keyword evidence="4" id="KW-0472">Membrane</keyword>
<evidence type="ECO:0000259" key="7">
    <source>
        <dbReference type="PROSITE" id="PS50215"/>
    </source>
</evidence>
<dbReference type="Gene3D" id="3.40.390.10">
    <property type="entry name" value="Collagenase (Catalytic Domain)"/>
    <property type="match status" value="1"/>
</dbReference>